<dbReference type="AlphaFoldDB" id="A0A243W8W9"/>
<feature type="domain" description="Tail specific protease" evidence="1">
    <location>
        <begin position="1"/>
        <end position="77"/>
    </location>
</feature>
<comment type="caution">
    <text evidence="2">The sequence shown here is derived from an EMBL/GenBank/DDBJ whole genome shotgun (WGS) entry which is preliminary data.</text>
</comment>
<dbReference type="Gene3D" id="3.90.226.10">
    <property type="entry name" value="2-enoyl-CoA Hydratase, Chain A, domain 1"/>
    <property type="match status" value="1"/>
</dbReference>
<evidence type="ECO:0000259" key="1">
    <source>
        <dbReference type="Pfam" id="PF03572"/>
    </source>
</evidence>
<dbReference type="InterPro" id="IPR029045">
    <property type="entry name" value="ClpP/crotonase-like_dom_sf"/>
</dbReference>
<dbReference type="SUPFAM" id="SSF52096">
    <property type="entry name" value="ClpP/crotonase"/>
    <property type="match status" value="1"/>
</dbReference>
<dbReference type="EMBL" id="MTSE01000027">
    <property type="protein sequence ID" value="OUJ70023.1"/>
    <property type="molecule type" value="Genomic_DNA"/>
</dbReference>
<accession>A0A243W8W9</accession>
<name>A0A243W8W9_9BACT</name>
<organism evidence="2 3">
    <name type="scientific">Hymenobacter crusticola</name>
    <dbReference type="NCBI Taxonomy" id="1770526"/>
    <lineage>
        <taxon>Bacteria</taxon>
        <taxon>Pseudomonadati</taxon>
        <taxon>Bacteroidota</taxon>
        <taxon>Cytophagia</taxon>
        <taxon>Cytophagales</taxon>
        <taxon>Hymenobacteraceae</taxon>
        <taxon>Hymenobacter</taxon>
    </lineage>
</organism>
<dbReference type="InterPro" id="IPR005151">
    <property type="entry name" value="Tail-specific_protease"/>
</dbReference>
<gene>
    <name evidence="2" type="ORF">BXP70_25465</name>
</gene>
<reference evidence="2 3" key="1">
    <citation type="submission" date="2017-01" db="EMBL/GenBank/DDBJ databases">
        <title>A new Hymenobacter.</title>
        <authorList>
            <person name="Liang Y."/>
            <person name="Feng F."/>
        </authorList>
    </citation>
    <scope>NUCLEOTIDE SEQUENCE [LARGE SCALE GENOMIC DNA]</scope>
    <source>
        <strain evidence="2">MIMBbqt21</strain>
    </source>
</reference>
<proteinExistence type="predicted"/>
<keyword evidence="3" id="KW-1185">Reference proteome</keyword>
<evidence type="ECO:0000313" key="3">
    <source>
        <dbReference type="Proteomes" id="UP000194873"/>
    </source>
</evidence>
<sequence length="102" mass="10819">MVVLVNEKTQSYGETLAMLLQARPGVVIVGSQMAGANGNIVQVPLPGDLETYYSGAGMYYPNGGETQRRGIVPNLVVTPTLAGLQAGRDEVLDRAVAYLQQP</sequence>
<dbReference type="GO" id="GO:0006508">
    <property type="term" value="P:proteolysis"/>
    <property type="evidence" value="ECO:0007669"/>
    <property type="project" value="InterPro"/>
</dbReference>
<dbReference type="GO" id="GO:0008236">
    <property type="term" value="F:serine-type peptidase activity"/>
    <property type="evidence" value="ECO:0007669"/>
    <property type="project" value="InterPro"/>
</dbReference>
<protein>
    <recommendedName>
        <fullName evidence="1">Tail specific protease domain-containing protein</fullName>
    </recommendedName>
</protein>
<dbReference type="Pfam" id="PF03572">
    <property type="entry name" value="Peptidase_S41"/>
    <property type="match status" value="1"/>
</dbReference>
<evidence type="ECO:0000313" key="2">
    <source>
        <dbReference type="EMBL" id="OUJ70023.1"/>
    </source>
</evidence>
<dbReference type="Proteomes" id="UP000194873">
    <property type="component" value="Unassembled WGS sequence"/>
</dbReference>